<accession>A0A8H4A303</accession>
<sequence length="238" mass="27303">MNKLNIENSSCLFTSLVESYHYTKQLVECETKEKQRIRNASTDLIKNNNDPILNKDQVESKVNIGIQVNVDNDYNLSVQIDALKSSLANVVTDYAEQLQAIQNKNYKILELEHERESLKKQVDRNYVIVKFIETLTDNDDEQINQNKIFKRIVAVDTIYKSRHSKYVSEINLAASAIKYSIARSKLIIDIDNHITGGGGYTKFLNWIESLAIEPKPLPDGFLILAFDNEQKGQKNYLD</sequence>
<evidence type="ECO:0000313" key="2">
    <source>
        <dbReference type="Proteomes" id="UP000439903"/>
    </source>
</evidence>
<comment type="caution">
    <text evidence="1">The sequence shown here is derived from an EMBL/GenBank/DDBJ whole genome shotgun (WGS) entry which is preliminary data.</text>
</comment>
<dbReference type="OrthoDB" id="2448326at2759"/>
<dbReference type="AlphaFoldDB" id="A0A8H4A303"/>
<proteinExistence type="predicted"/>
<keyword evidence="2" id="KW-1185">Reference proteome</keyword>
<organism evidence="1 2">
    <name type="scientific">Gigaspora margarita</name>
    <dbReference type="NCBI Taxonomy" id="4874"/>
    <lineage>
        <taxon>Eukaryota</taxon>
        <taxon>Fungi</taxon>
        <taxon>Fungi incertae sedis</taxon>
        <taxon>Mucoromycota</taxon>
        <taxon>Glomeromycotina</taxon>
        <taxon>Glomeromycetes</taxon>
        <taxon>Diversisporales</taxon>
        <taxon>Gigasporaceae</taxon>
        <taxon>Gigaspora</taxon>
    </lineage>
</organism>
<name>A0A8H4A303_GIGMA</name>
<dbReference type="Proteomes" id="UP000439903">
    <property type="component" value="Unassembled WGS sequence"/>
</dbReference>
<protein>
    <submittedName>
        <fullName evidence="1">Uncharacterized protein</fullName>
    </submittedName>
</protein>
<dbReference type="EMBL" id="WTPW01001815">
    <property type="protein sequence ID" value="KAF0412363.1"/>
    <property type="molecule type" value="Genomic_DNA"/>
</dbReference>
<gene>
    <name evidence="1" type="ORF">F8M41_007934</name>
</gene>
<evidence type="ECO:0000313" key="1">
    <source>
        <dbReference type="EMBL" id="KAF0412363.1"/>
    </source>
</evidence>
<reference evidence="1 2" key="1">
    <citation type="journal article" date="2019" name="Environ. Microbiol.">
        <title>At the nexus of three kingdoms: the genome of the mycorrhizal fungus Gigaspora margarita provides insights into plant, endobacterial and fungal interactions.</title>
        <authorList>
            <person name="Venice F."/>
            <person name="Ghignone S."/>
            <person name="Salvioli di Fossalunga A."/>
            <person name="Amselem J."/>
            <person name="Novero M."/>
            <person name="Xianan X."/>
            <person name="Sedzielewska Toro K."/>
            <person name="Morin E."/>
            <person name="Lipzen A."/>
            <person name="Grigoriev I.V."/>
            <person name="Henrissat B."/>
            <person name="Martin F.M."/>
            <person name="Bonfante P."/>
        </authorList>
    </citation>
    <scope>NUCLEOTIDE SEQUENCE [LARGE SCALE GENOMIC DNA]</scope>
    <source>
        <strain evidence="1 2">BEG34</strain>
    </source>
</reference>